<dbReference type="Proteomes" id="UP000265520">
    <property type="component" value="Unassembled WGS sequence"/>
</dbReference>
<keyword evidence="4" id="KW-1185">Reference proteome</keyword>
<dbReference type="InterPro" id="IPR016197">
    <property type="entry name" value="Chromo-like_dom_sf"/>
</dbReference>
<feature type="domain" description="Chromo" evidence="1">
    <location>
        <begin position="125"/>
        <end position="169"/>
    </location>
</feature>
<dbReference type="InterPro" id="IPR056924">
    <property type="entry name" value="SH3_Tf2-1"/>
</dbReference>
<protein>
    <submittedName>
        <fullName evidence="3">Uncharacterized protein</fullName>
    </submittedName>
</protein>
<reference evidence="3 4" key="1">
    <citation type="journal article" date="2018" name="Front. Plant Sci.">
        <title>Red Clover (Trifolium pratense) and Zigzag Clover (T. medium) - A Picture of Genomic Similarities and Differences.</title>
        <authorList>
            <person name="Dluhosova J."/>
            <person name="Istvanek J."/>
            <person name="Nedelnik J."/>
            <person name="Repkova J."/>
        </authorList>
    </citation>
    <scope>NUCLEOTIDE SEQUENCE [LARGE SCALE GENOMIC DNA]</scope>
    <source>
        <strain evidence="4">cv. 10/8</strain>
        <tissue evidence="3">Leaf</tissue>
    </source>
</reference>
<dbReference type="PANTHER" id="PTHR46148:SF54">
    <property type="entry name" value="RETROTRANSPOSON-LIKE PROTEIN"/>
    <property type="match status" value="1"/>
</dbReference>
<proteinExistence type="predicted"/>
<evidence type="ECO:0000313" key="4">
    <source>
        <dbReference type="Proteomes" id="UP000265520"/>
    </source>
</evidence>
<dbReference type="PANTHER" id="PTHR46148">
    <property type="entry name" value="CHROMO DOMAIN-CONTAINING PROTEIN"/>
    <property type="match status" value="1"/>
</dbReference>
<feature type="non-terminal residue" evidence="3">
    <location>
        <position position="198"/>
    </location>
</feature>
<dbReference type="EMBL" id="LXQA010081775">
    <property type="protein sequence ID" value="MCI11856.1"/>
    <property type="molecule type" value="Genomic_DNA"/>
</dbReference>
<dbReference type="Pfam" id="PF00385">
    <property type="entry name" value="Chromo"/>
    <property type="match status" value="1"/>
</dbReference>
<dbReference type="InterPro" id="IPR023780">
    <property type="entry name" value="Chromo_domain"/>
</dbReference>
<sequence>MDRDEALRQLRTQLLRAQERMKSQADKKRVDRSFVCGEWVFVKLRAHRQQSVVTRINAKLAARYYGPYPIIEKIGAVAYKLKLPEGSRVHPVFHVSLLKKAVGNYQEKEELPDLLEEPVEVSEPVAVLASRKVKQHGEEIRQVLIHWKGKTVEEATWEEELLIRSQFPKFNLEDKVIAEGGGVDRTQLDTTVPREQMI</sequence>
<evidence type="ECO:0000313" key="3">
    <source>
        <dbReference type="EMBL" id="MCI11856.1"/>
    </source>
</evidence>
<evidence type="ECO:0000259" key="1">
    <source>
        <dbReference type="Pfam" id="PF00385"/>
    </source>
</evidence>
<accession>A0A392PKN3</accession>
<comment type="caution">
    <text evidence="3">The sequence shown here is derived from an EMBL/GenBank/DDBJ whole genome shotgun (WGS) entry which is preliminary data.</text>
</comment>
<feature type="domain" description="Tf2-1-like SH3-like" evidence="2">
    <location>
        <begin position="37"/>
        <end position="101"/>
    </location>
</feature>
<name>A0A392PKN3_9FABA</name>
<evidence type="ECO:0000259" key="2">
    <source>
        <dbReference type="Pfam" id="PF24626"/>
    </source>
</evidence>
<organism evidence="3 4">
    <name type="scientific">Trifolium medium</name>
    <dbReference type="NCBI Taxonomy" id="97028"/>
    <lineage>
        <taxon>Eukaryota</taxon>
        <taxon>Viridiplantae</taxon>
        <taxon>Streptophyta</taxon>
        <taxon>Embryophyta</taxon>
        <taxon>Tracheophyta</taxon>
        <taxon>Spermatophyta</taxon>
        <taxon>Magnoliopsida</taxon>
        <taxon>eudicotyledons</taxon>
        <taxon>Gunneridae</taxon>
        <taxon>Pentapetalae</taxon>
        <taxon>rosids</taxon>
        <taxon>fabids</taxon>
        <taxon>Fabales</taxon>
        <taxon>Fabaceae</taxon>
        <taxon>Papilionoideae</taxon>
        <taxon>50 kb inversion clade</taxon>
        <taxon>NPAAA clade</taxon>
        <taxon>Hologalegina</taxon>
        <taxon>IRL clade</taxon>
        <taxon>Trifolieae</taxon>
        <taxon>Trifolium</taxon>
    </lineage>
</organism>
<dbReference type="Pfam" id="PF24626">
    <property type="entry name" value="SH3_Tf2-1"/>
    <property type="match status" value="1"/>
</dbReference>
<dbReference type="Gene3D" id="2.40.50.40">
    <property type="match status" value="1"/>
</dbReference>
<dbReference type="SUPFAM" id="SSF54160">
    <property type="entry name" value="Chromo domain-like"/>
    <property type="match status" value="1"/>
</dbReference>
<dbReference type="AlphaFoldDB" id="A0A392PKN3"/>
<gene>
    <name evidence="3" type="ORF">A2U01_0032958</name>
</gene>